<protein>
    <submittedName>
        <fullName evidence="2">Uncharacterized protein</fullName>
    </submittedName>
</protein>
<evidence type="ECO:0000313" key="3">
    <source>
        <dbReference type="Proteomes" id="UP000762676"/>
    </source>
</evidence>
<organism evidence="2 3">
    <name type="scientific">Elysia marginata</name>
    <dbReference type="NCBI Taxonomy" id="1093978"/>
    <lineage>
        <taxon>Eukaryota</taxon>
        <taxon>Metazoa</taxon>
        <taxon>Spiralia</taxon>
        <taxon>Lophotrochozoa</taxon>
        <taxon>Mollusca</taxon>
        <taxon>Gastropoda</taxon>
        <taxon>Heterobranchia</taxon>
        <taxon>Euthyneura</taxon>
        <taxon>Panpulmonata</taxon>
        <taxon>Sacoglossa</taxon>
        <taxon>Placobranchoidea</taxon>
        <taxon>Plakobranchidae</taxon>
        <taxon>Elysia</taxon>
    </lineage>
</organism>
<sequence length="120" mass="13831">MNNNNNSNNNNNNNDNDGNTVIKKHRVHDLTINKNSNDSNFNKNKYFNKSNNQDNDDDDKKTNRFYEQGKLGSTDTYPKLDLGNRPPAESRYQCVRLSTDRFCCGHDAGDGRRWPSCVKK</sequence>
<dbReference type="AlphaFoldDB" id="A0AAV4JCU9"/>
<name>A0AAV4JCU9_9GAST</name>
<keyword evidence="3" id="KW-1185">Reference proteome</keyword>
<evidence type="ECO:0000313" key="2">
    <source>
        <dbReference type="EMBL" id="GFS20627.1"/>
    </source>
</evidence>
<feature type="compositionally biased region" description="Low complexity" evidence="1">
    <location>
        <begin position="33"/>
        <end position="53"/>
    </location>
</feature>
<proteinExistence type="predicted"/>
<accession>A0AAV4JCU9</accession>
<feature type="compositionally biased region" description="Low complexity" evidence="1">
    <location>
        <begin position="1"/>
        <end position="19"/>
    </location>
</feature>
<comment type="caution">
    <text evidence="2">The sequence shown here is derived from an EMBL/GenBank/DDBJ whole genome shotgun (WGS) entry which is preliminary data.</text>
</comment>
<dbReference type="Proteomes" id="UP000762676">
    <property type="component" value="Unassembled WGS sequence"/>
</dbReference>
<evidence type="ECO:0000256" key="1">
    <source>
        <dbReference type="SAM" id="MobiDB-lite"/>
    </source>
</evidence>
<reference evidence="2 3" key="1">
    <citation type="journal article" date="2021" name="Elife">
        <title>Chloroplast acquisition without the gene transfer in kleptoplastic sea slugs, Plakobranchus ocellatus.</title>
        <authorList>
            <person name="Maeda T."/>
            <person name="Takahashi S."/>
            <person name="Yoshida T."/>
            <person name="Shimamura S."/>
            <person name="Takaki Y."/>
            <person name="Nagai Y."/>
            <person name="Toyoda A."/>
            <person name="Suzuki Y."/>
            <person name="Arimoto A."/>
            <person name="Ishii H."/>
            <person name="Satoh N."/>
            <person name="Nishiyama T."/>
            <person name="Hasebe M."/>
            <person name="Maruyama T."/>
            <person name="Minagawa J."/>
            <person name="Obokata J."/>
            <person name="Shigenobu S."/>
        </authorList>
    </citation>
    <scope>NUCLEOTIDE SEQUENCE [LARGE SCALE GENOMIC DNA]</scope>
</reference>
<dbReference type="EMBL" id="BMAT01006831">
    <property type="protein sequence ID" value="GFS20627.1"/>
    <property type="molecule type" value="Genomic_DNA"/>
</dbReference>
<feature type="region of interest" description="Disordered" evidence="1">
    <location>
        <begin position="1"/>
        <end position="87"/>
    </location>
</feature>
<gene>
    <name evidence="2" type="ORF">ElyMa_003317800</name>
</gene>